<evidence type="ECO:0000313" key="2">
    <source>
        <dbReference type="EMBL" id="MCW3788491.1"/>
    </source>
</evidence>
<accession>A0AAE3SGM5</accession>
<dbReference type="InterPro" id="IPR014729">
    <property type="entry name" value="Rossmann-like_a/b/a_fold"/>
</dbReference>
<keyword evidence="3" id="KW-1185">Reference proteome</keyword>
<reference evidence="2" key="1">
    <citation type="submission" date="2022-10" db="EMBL/GenBank/DDBJ databases">
        <authorList>
            <person name="Yu W.X."/>
        </authorList>
    </citation>
    <scope>NUCLEOTIDE SEQUENCE</scope>
    <source>
        <strain evidence="2">AAT</strain>
    </source>
</reference>
<dbReference type="AlphaFoldDB" id="A0AAE3SGM5"/>
<sequence>MTEEVKHVLGISGGKDSAALALYLNKLYSKDVLPIEYYTCDTGRELAETYVLIEQLEHELQQPIKKYQDKNYRSTNEENPFDYFWKRYGGFLPAQNARWCTKNLKLAPFEAEIGDSLAISYVGIRGDEDREGYISTRPNIQSIFPFRKNIWSVDVIKKVLSNDNVENLAKYYKEHITSNESFEKVMDLVNKSISLSYSINQKLNDLLDINVKTFNKVVFEWLKTTEYPVGKLDYFPLVENDDILVRQDIFNLIEESNVDLPNYYLPREYEIDGEKGKYFRSRSGCFFCFYQQKIEWVWLMEQHPALFEEAKKYEKDGYSWIQGESLEQLSNPERVKSIKREHLKRMKRRYENLQTKTSWQDEILGIKKNNNTSDPSWLDELLDAEGDGCASCFI</sequence>
<gene>
    <name evidence="2" type="ORF">OM075_18625</name>
</gene>
<comment type="caution">
    <text evidence="2">The sequence shown here is derived from an EMBL/GenBank/DDBJ whole genome shotgun (WGS) entry which is preliminary data.</text>
</comment>
<dbReference type="SUPFAM" id="SSF52402">
    <property type="entry name" value="Adenine nucleotide alpha hydrolases-like"/>
    <property type="match status" value="1"/>
</dbReference>
<dbReference type="EMBL" id="JAPDPJ010000055">
    <property type="protein sequence ID" value="MCW3788491.1"/>
    <property type="molecule type" value="Genomic_DNA"/>
</dbReference>
<organism evidence="2 3">
    <name type="scientific">Plebeiibacterium sediminum</name>
    <dbReference type="NCBI Taxonomy" id="2992112"/>
    <lineage>
        <taxon>Bacteria</taxon>
        <taxon>Pseudomonadati</taxon>
        <taxon>Bacteroidota</taxon>
        <taxon>Bacteroidia</taxon>
        <taxon>Marinilabiliales</taxon>
        <taxon>Marinilabiliaceae</taxon>
        <taxon>Plebeiibacterium</taxon>
    </lineage>
</organism>
<dbReference type="RefSeq" id="WP_301192050.1">
    <property type="nucleotide sequence ID" value="NZ_JAPDPJ010000055.1"/>
</dbReference>
<dbReference type="InterPro" id="IPR002500">
    <property type="entry name" value="PAPS_reduct_dom"/>
</dbReference>
<dbReference type="Pfam" id="PF01507">
    <property type="entry name" value="PAPS_reduct"/>
    <property type="match status" value="1"/>
</dbReference>
<dbReference type="Gene3D" id="3.40.50.620">
    <property type="entry name" value="HUPs"/>
    <property type="match status" value="1"/>
</dbReference>
<dbReference type="Proteomes" id="UP001209229">
    <property type="component" value="Unassembled WGS sequence"/>
</dbReference>
<feature type="domain" description="Phosphoadenosine phosphosulphate reductase" evidence="1">
    <location>
        <begin position="7"/>
        <end position="130"/>
    </location>
</feature>
<name>A0AAE3SGM5_9BACT</name>
<protein>
    <submittedName>
        <fullName evidence="2">Phosphoadenosine phosphosulfate reductase family protein</fullName>
    </submittedName>
</protein>
<dbReference type="GO" id="GO:0003824">
    <property type="term" value="F:catalytic activity"/>
    <property type="evidence" value="ECO:0007669"/>
    <property type="project" value="InterPro"/>
</dbReference>
<proteinExistence type="predicted"/>
<evidence type="ECO:0000259" key="1">
    <source>
        <dbReference type="Pfam" id="PF01507"/>
    </source>
</evidence>
<evidence type="ECO:0000313" key="3">
    <source>
        <dbReference type="Proteomes" id="UP001209229"/>
    </source>
</evidence>